<reference evidence="2 3" key="1">
    <citation type="submission" date="2024-03" db="EMBL/GenBank/DDBJ databases">
        <title>Novel Streptomyces species of biotechnological and ecological value are a feature of Machair soil.</title>
        <authorList>
            <person name="Prole J.R."/>
            <person name="Goodfellow M."/>
            <person name="Allenby N."/>
            <person name="Ward A.C."/>
        </authorList>
    </citation>
    <scope>NUCLEOTIDE SEQUENCE [LARGE SCALE GENOMIC DNA]</scope>
    <source>
        <strain evidence="2 3">MS1.HAVA.3</strain>
    </source>
</reference>
<protein>
    <recommendedName>
        <fullName evidence="4">ABC transporter permease</fullName>
    </recommendedName>
</protein>
<proteinExistence type="predicted"/>
<gene>
    <name evidence="2" type="ORF">WKI68_11760</name>
</gene>
<organism evidence="2 3">
    <name type="scientific">Streptomyces caledonius</name>
    <dbReference type="NCBI Taxonomy" id="3134107"/>
    <lineage>
        <taxon>Bacteria</taxon>
        <taxon>Bacillati</taxon>
        <taxon>Actinomycetota</taxon>
        <taxon>Actinomycetes</taxon>
        <taxon>Kitasatosporales</taxon>
        <taxon>Streptomycetaceae</taxon>
        <taxon>Streptomyces</taxon>
    </lineage>
</organism>
<keyword evidence="1" id="KW-1133">Transmembrane helix</keyword>
<evidence type="ECO:0008006" key="4">
    <source>
        <dbReference type="Google" id="ProtNLM"/>
    </source>
</evidence>
<name>A0ABU8U254_9ACTN</name>
<evidence type="ECO:0000256" key="1">
    <source>
        <dbReference type="SAM" id="Phobius"/>
    </source>
</evidence>
<evidence type="ECO:0000313" key="2">
    <source>
        <dbReference type="EMBL" id="MEJ8641959.1"/>
    </source>
</evidence>
<feature type="transmembrane region" description="Helical" evidence="1">
    <location>
        <begin position="27"/>
        <end position="48"/>
    </location>
</feature>
<comment type="caution">
    <text evidence="2">The sequence shown here is derived from an EMBL/GenBank/DDBJ whole genome shotgun (WGS) entry which is preliminary data.</text>
</comment>
<dbReference type="Proteomes" id="UP001382904">
    <property type="component" value="Unassembled WGS sequence"/>
</dbReference>
<sequence>MEHQPFTPLIDSVRGLLLGMPIGNSGWIALAWWLGLLVVVVPVAGLLFRRRALR</sequence>
<evidence type="ECO:0000313" key="3">
    <source>
        <dbReference type="Proteomes" id="UP001382904"/>
    </source>
</evidence>
<accession>A0ABU8U254</accession>
<dbReference type="EMBL" id="JBBKAM010000002">
    <property type="protein sequence ID" value="MEJ8641959.1"/>
    <property type="molecule type" value="Genomic_DNA"/>
</dbReference>
<keyword evidence="3" id="KW-1185">Reference proteome</keyword>
<keyword evidence="1" id="KW-0812">Transmembrane</keyword>
<keyword evidence="1" id="KW-0472">Membrane</keyword>